<dbReference type="Proteomes" id="UP000499080">
    <property type="component" value="Unassembled WGS sequence"/>
</dbReference>
<evidence type="ECO:0000313" key="5">
    <source>
        <dbReference type="Proteomes" id="UP000499080"/>
    </source>
</evidence>
<dbReference type="EMBL" id="BGPR01180151">
    <property type="protein sequence ID" value="GBM59954.1"/>
    <property type="molecule type" value="Genomic_DNA"/>
</dbReference>
<evidence type="ECO:0000313" key="4">
    <source>
        <dbReference type="EMBL" id="GBM59954.1"/>
    </source>
</evidence>
<gene>
    <name evidence="3" type="ORF">AVEN_133976_1</name>
    <name evidence="4" type="ORF">AVEN_168908_1</name>
    <name evidence="1" type="ORF">AVEN_254266_1</name>
    <name evidence="2" type="ORF">AVEN_68165_1</name>
</gene>
<name>A0A4Y2H6K1_ARAVE</name>
<dbReference type="EMBL" id="BGPR01180116">
    <property type="protein sequence ID" value="GBM59852.1"/>
    <property type="molecule type" value="Genomic_DNA"/>
</dbReference>
<proteinExistence type="predicted"/>
<accession>A0A4Y2H6K1</accession>
<sequence length="121" mass="13992">MDKVRGKAKDSSIHLSWAHHWPHSNINKGWQIFVLVPSIKGDVSDEVQSLSRFHFYKKFVTDGCPGGPIFYGTLSTRRLPSITDRSNFRHLVKKRSLRYRFFVKSEQDTCSSDGSDVSIFW</sequence>
<reference evidence="4 5" key="1">
    <citation type="journal article" date="2019" name="Sci. Rep.">
        <title>Orb-weaving spider Araneus ventricosus genome elucidates the spidroin gene catalogue.</title>
        <authorList>
            <person name="Kono N."/>
            <person name="Nakamura H."/>
            <person name="Ohtoshi R."/>
            <person name="Moran D.A.P."/>
            <person name="Shinohara A."/>
            <person name="Yoshida Y."/>
            <person name="Fujiwara M."/>
            <person name="Mori M."/>
            <person name="Tomita M."/>
            <person name="Arakawa K."/>
        </authorList>
    </citation>
    <scope>NUCLEOTIDE SEQUENCE [LARGE SCALE GENOMIC DNA]</scope>
</reference>
<dbReference type="AlphaFoldDB" id="A0A4Y2H6K1"/>
<keyword evidence="5" id="KW-1185">Reference proteome</keyword>
<evidence type="ECO:0000313" key="1">
    <source>
        <dbReference type="EMBL" id="GBM59852.1"/>
    </source>
</evidence>
<comment type="caution">
    <text evidence="4">The sequence shown here is derived from an EMBL/GenBank/DDBJ whole genome shotgun (WGS) entry which is preliminary data.</text>
</comment>
<evidence type="ECO:0000313" key="3">
    <source>
        <dbReference type="EMBL" id="GBM59909.1"/>
    </source>
</evidence>
<protein>
    <submittedName>
        <fullName evidence="4">Uncharacterized protein</fullName>
    </submittedName>
</protein>
<dbReference type="EMBL" id="BGPR01180137">
    <property type="protein sequence ID" value="GBM59909.1"/>
    <property type="molecule type" value="Genomic_DNA"/>
</dbReference>
<evidence type="ECO:0000313" key="2">
    <source>
        <dbReference type="EMBL" id="GBM59878.1"/>
    </source>
</evidence>
<organism evidence="4 5">
    <name type="scientific">Araneus ventricosus</name>
    <name type="common">Orbweaver spider</name>
    <name type="synonym">Epeira ventricosa</name>
    <dbReference type="NCBI Taxonomy" id="182803"/>
    <lineage>
        <taxon>Eukaryota</taxon>
        <taxon>Metazoa</taxon>
        <taxon>Ecdysozoa</taxon>
        <taxon>Arthropoda</taxon>
        <taxon>Chelicerata</taxon>
        <taxon>Arachnida</taxon>
        <taxon>Araneae</taxon>
        <taxon>Araneomorphae</taxon>
        <taxon>Entelegynae</taxon>
        <taxon>Araneoidea</taxon>
        <taxon>Araneidae</taxon>
        <taxon>Araneus</taxon>
    </lineage>
</organism>
<dbReference type="EMBL" id="BGPR01180127">
    <property type="protein sequence ID" value="GBM59878.1"/>
    <property type="molecule type" value="Genomic_DNA"/>
</dbReference>